<evidence type="ECO:0000259" key="5">
    <source>
        <dbReference type="PROSITE" id="PS51175"/>
    </source>
</evidence>
<dbReference type="SUPFAM" id="SSF74650">
    <property type="entry name" value="Galactose mutarotase-like"/>
    <property type="match status" value="1"/>
</dbReference>
<feature type="region of interest" description="Disordered" evidence="3">
    <location>
        <begin position="682"/>
        <end position="701"/>
    </location>
</feature>
<comment type="similarity">
    <text evidence="1 2">Belongs to the glycosyl hydrolase 31 family.</text>
</comment>
<dbReference type="InterPro" id="IPR000322">
    <property type="entry name" value="Glyco_hydro_31_TIM"/>
</dbReference>
<evidence type="ECO:0000256" key="4">
    <source>
        <dbReference type="SAM" id="SignalP"/>
    </source>
</evidence>
<dbReference type="GO" id="GO:0030246">
    <property type="term" value="F:carbohydrate binding"/>
    <property type="evidence" value="ECO:0007669"/>
    <property type="project" value="InterPro"/>
</dbReference>
<comment type="caution">
    <text evidence="6">The sequence shown here is derived from an EMBL/GenBank/DDBJ whole genome shotgun (WGS) entry which is preliminary data.</text>
</comment>
<dbReference type="EC" id="3.2.1.177" evidence="6"/>
<evidence type="ECO:0000256" key="1">
    <source>
        <dbReference type="ARBA" id="ARBA00007806"/>
    </source>
</evidence>
<feature type="domain" description="CBM6" evidence="5">
    <location>
        <begin position="956"/>
        <end position="1079"/>
    </location>
</feature>
<organism evidence="6 7">
    <name type="scientific">Caproiciproducens galactitolivorans</name>
    <dbReference type="NCBI Taxonomy" id="642589"/>
    <lineage>
        <taxon>Bacteria</taxon>
        <taxon>Bacillati</taxon>
        <taxon>Bacillota</taxon>
        <taxon>Clostridia</taxon>
        <taxon>Eubacteriales</taxon>
        <taxon>Acutalibacteraceae</taxon>
        <taxon>Caproiciproducens</taxon>
    </lineage>
</organism>
<dbReference type="SUPFAM" id="SSF51445">
    <property type="entry name" value="(Trans)glycosidases"/>
    <property type="match status" value="1"/>
</dbReference>
<dbReference type="Gene3D" id="2.60.120.260">
    <property type="entry name" value="Galactose-binding domain-like"/>
    <property type="match status" value="1"/>
</dbReference>
<dbReference type="Pfam" id="PF01055">
    <property type="entry name" value="Glyco_hydro_31_2nd"/>
    <property type="match status" value="1"/>
</dbReference>
<dbReference type="AlphaFoldDB" id="A0A4Z0YF45"/>
<evidence type="ECO:0000313" key="6">
    <source>
        <dbReference type="EMBL" id="TGJ76356.1"/>
    </source>
</evidence>
<evidence type="ECO:0000256" key="2">
    <source>
        <dbReference type="RuleBase" id="RU361185"/>
    </source>
</evidence>
<dbReference type="Gene3D" id="2.60.40.1760">
    <property type="entry name" value="glycosyl hydrolase (family 31)"/>
    <property type="match status" value="1"/>
</dbReference>
<dbReference type="EMBL" id="SRMQ01000006">
    <property type="protein sequence ID" value="TGJ76356.1"/>
    <property type="molecule type" value="Genomic_DNA"/>
</dbReference>
<accession>A0A4Z0YF45</accession>
<dbReference type="RefSeq" id="WP_135659520.1">
    <property type="nucleotide sequence ID" value="NZ_SRMQ01000006.1"/>
</dbReference>
<reference evidence="6 7" key="1">
    <citation type="submission" date="2019-04" db="EMBL/GenBank/DDBJ databases">
        <authorList>
            <person name="Poehlein A."/>
            <person name="Bengelsdorf F.R."/>
            <person name="Duerre P."/>
            <person name="Daniel R."/>
        </authorList>
    </citation>
    <scope>NUCLEOTIDE SEQUENCE [LARGE SCALE GENOMIC DNA]</scope>
    <source>
        <strain evidence="6 7">BS-1</strain>
    </source>
</reference>
<dbReference type="CDD" id="cd06597">
    <property type="entry name" value="GH31_transferase_CtsY"/>
    <property type="match status" value="1"/>
</dbReference>
<sequence length="1079" mass="120294">MKRFLGVFIALILCSPAISTPAFALDGVWHDPYGLNCIYDIQPDERLPRNPVAGENVLVRSTTWPIEFGQTVWITYKKNGVQQQAIGAAWKYNNGNNSYWEANLGSFRKGDVVEYTVHANRNGQNEKTIGPFEFHVTDWEHVKSVSLASKTNGKIILNATPNVGSFSPKMCLSFPTESTVEFQLSPKGNATFHSGIPDFQVTENSSSIIITTTKLRVTVTKQPYSMQIYDIKKAKVLSTSGGLGNEMSWLTDGSSIIEKVQDGYNSPSTEQFYGFGEHYSTYQQRGKTIDTYVYNQYLNQGDKTYYTVPFFCSNNGYGLYLNSTAYSKFDMASSNTSQYSFAVDTDGKPNALLDYYFIAGNPLDVISEYSKLSGLPQELPKWAFGLWMSANEWDRQSEVMNAMAQANNNNVPATVMVLEQWSDENTFYIWNDSTYTPKSGDKVFLNSDFTYGAKWPNPKEMVNTLHNNGLKVVLWQVPVQKYTSYAYQQKDNDEQYMIKEGYAVRNGKGGQYRIPSSGWFGNSLLLDFTNPLAVNWWMSKRSYLVDDIGIDGFKTDGGEMVWGKNTSFYNGKTESEMRNEYPLHYIKSYNDFIKQKTGNGITFSRSGTAGSQVKGIYWSGDQASSFSAFKDAVRAGLSAGISGVPFWSWDLAGFTGNFPTAELYKRSTEMAAFCPIMQFHSEKSNPTPSEERTPWNVQSRTGDPTIIPTFRKYINTRMNLLPYIYSEAQNSAVNGTPMMRAMMLDYPDDANTYSLDEQYMFGRNILVAPVLEEGKTTKDVYLPQGEWVDFFHNALTCGGGHKSYYAGVDTIPVYVKNGSILPMNFNSSYALGGNIGNNVDTYDHLTFRIYPSGESNYTLTNNDKTTMTVRASENFANGTVKVTLPATNIPVTTQVFGTQPSGVTLDGTALTKYDSLTSLSQATNGYYYNMSEKLTYVKTAAASTEHTIVLNGIKKAPYEAEHAALNNVSTNTDHTGYYGDGFVNQFDKNGDSVEFTVYASKSGTATLKLRYSAGTEAAQRSFSVNGGANRTVLFPKTSDWNSWAEVPVTVNLNSGKNTIRVAYTTSDYASINLDCLRLD</sequence>
<dbReference type="CDD" id="cd14752">
    <property type="entry name" value="GH31_N"/>
    <property type="match status" value="1"/>
</dbReference>
<dbReference type="PANTHER" id="PTHR43863">
    <property type="entry name" value="HYDROLASE, PUTATIVE (AFU_ORTHOLOGUE AFUA_1G03140)-RELATED"/>
    <property type="match status" value="1"/>
</dbReference>
<dbReference type="InterPro" id="IPR051816">
    <property type="entry name" value="Glycosyl_Hydrolase_31"/>
</dbReference>
<dbReference type="InterPro" id="IPR005084">
    <property type="entry name" value="CBM6"/>
</dbReference>
<dbReference type="Proteomes" id="UP000297714">
    <property type="component" value="Unassembled WGS sequence"/>
</dbReference>
<proteinExistence type="inferred from homology"/>
<dbReference type="InterPro" id="IPR017853">
    <property type="entry name" value="GH"/>
</dbReference>
<keyword evidence="2 6" id="KW-0326">Glycosidase</keyword>
<dbReference type="Pfam" id="PF21365">
    <property type="entry name" value="Glyco_hydro_31_3rd"/>
    <property type="match status" value="1"/>
</dbReference>
<dbReference type="GO" id="GO:0061634">
    <property type="term" value="F:alpha-D-xyloside xylohydrolase"/>
    <property type="evidence" value="ECO:0007669"/>
    <property type="project" value="UniProtKB-EC"/>
</dbReference>
<dbReference type="InterPro" id="IPR055242">
    <property type="entry name" value="Lmo2446-like_N"/>
</dbReference>
<dbReference type="SUPFAM" id="SSF51011">
    <property type="entry name" value="Glycosyl hydrolase domain"/>
    <property type="match status" value="1"/>
</dbReference>
<dbReference type="InterPro" id="IPR048395">
    <property type="entry name" value="Glyco_hydro_31_C"/>
</dbReference>
<dbReference type="InterPro" id="IPR013783">
    <property type="entry name" value="Ig-like_fold"/>
</dbReference>
<dbReference type="SUPFAM" id="SSF49785">
    <property type="entry name" value="Galactose-binding domain-like"/>
    <property type="match status" value="1"/>
</dbReference>
<evidence type="ECO:0000313" key="7">
    <source>
        <dbReference type="Proteomes" id="UP000297714"/>
    </source>
</evidence>
<evidence type="ECO:0000256" key="3">
    <source>
        <dbReference type="SAM" id="MobiDB-lite"/>
    </source>
</evidence>
<dbReference type="Pfam" id="PF16990">
    <property type="entry name" value="CBM_35"/>
    <property type="match status" value="1"/>
</dbReference>
<dbReference type="Gene3D" id="2.60.40.1180">
    <property type="entry name" value="Golgi alpha-mannosidase II"/>
    <property type="match status" value="2"/>
</dbReference>
<keyword evidence="4" id="KW-0732">Signal</keyword>
<dbReference type="PANTHER" id="PTHR43863:SF2">
    <property type="entry name" value="MALTASE-GLUCOAMYLASE"/>
    <property type="match status" value="1"/>
</dbReference>
<dbReference type="CDD" id="cd04083">
    <property type="entry name" value="CBM35_Lmo2446-like"/>
    <property type="match status" value="1"/>
</dbReference>
<dbReference type="OrthoDB" id="176168at2"/>
<dbReference type="Pfam" id="PF22681">
    <property type="entry name" value="Lmo2446-like_N"/>
    <property type="match status" value="1"/>
</dbReference>
<feature type="signal peptide" evidence="4">
    <location>
        <begin position="1"/>
        <end position="24"/>
    </location>
</feature>
<dbReference type="Gene3D" id="2.60.40.10">
    <property type="entry name" value="Immunoglobulins"/>
    <property type="match status" value="1"/>
</dbReference>
<dbReference type="InterPro" id="IPR013780">
    <property type="entry name" value="Glyco_hydro_b"/>
</dbReference>
<dbReference type="InterPro" id="IPR025887">
    <property type="entry name" value="Glyco_hydro_31_N_dom"/>
</dbReference>
<name>A0A4Z0YF45_9FIRM</name>
<dbReference type="GO" id="GO:0005975">
    <property type="term" value="P:carbohydrate metabolic process"/>
    <property type="evidence" value="ECO:0007669"/>
    <property type="project" value="InterPro"/>
</dbReference>
<gene>
    <name evidence="6" type="primary">yicI_1</name>
    <name evidence="6" type="ORF">CAGA_15630</name>
</gene>
<dbReference type="Pfam" id="PF13802">
    <property type="entry name" value="Gal_mutarotas_2"/>
    <property type="match status" value="1"/>
</dbReference>
<keyword evidence="2 6" id="KW-0378">Hydrolase</keyword>
<feature type="chain" id="PRO_5021244428" evidence="4">
    <location>
        <begin position="25"/>
        <end position="1079"/>
    </location>
</feature>
<dbReference type="Gene3D" id="3.20.20.80">
    <property type="entry name" value="Glycosidases"/>
    <property type="match status" value="1"/>
</dbReference>
<dbReference type="InterPro" id="IPR008979">
    <property type="entry name" value="Galactose-bd-like_sf"/>
</dbReference>
<dbReference type="InterPro" id="IPR011013">
    <property type="entry name" value="Gal_mutarotase_sf_dom"/>
</dbReference>
<keyword evidence="7" id="KW-1185">Reference proteome</keyword>
<dbReference type="PROSITE" id="PS51175">
    <property type="entry name" value="CBM6"/>
    <property type="match status" value="1"/>
</dbReference>
<protein>
    <submittedName>
        <fullName evidence="6">Alpha-xylosidase</fullName>
        <ecNumber evidence="6">3.2.1.177</ecNumber>
    </submittedName>
</protein>